<evidence type="ECO:0000313" key="2">
    <source>
        <dbReference type="Proteomes" id="UP000239089"/>
    </source>
</evidence>
<gene>
    <name evidence="1" type="ORF">CCR94_18980</name>
</gene>
<accession>A0A2S6N010</accession>
<keyword evidence="2" id="KW-1185">Reference proteome</keyword>
<organism evidence="1 2">
    <name type="scientific">Rhodoblastus sphagnicola</name>
    <dbReference type="NCBI Taxonomy" id="333368"/>
    <lineage>
        <taxon>Bacteria</taxon>
        <taxon>Pseudomonadati</taxon>
        <taxon>Pseudomonadota</taxon>
        <taxon>Alphaproteobacteria</taxon>
        <taxon>Hyphomicrobiales</taxon>
        <taxon>Rhodoblastaceae</taxon>
        <taxon>Rhodoblastus</taxon>
    </lineage>
</organism>
<reference evidence="1 2" key="1">
    <citation type="journal article" date="2018" name="Arch. Microbiol.">
        <title>New insights into the metabolic potential of the phototrophic purple bacterium Rhodopila globiformis DSM 161(T) from its draft genome sequence and evidence for a vanadium-dependent nitrogenase.</title>
        <authorList>
            <person name="Imhoff J.F."/>
            <person name="Rahn T."/>
            <person name="Kunzel S."/>
            <person name="Neulinger S.C."/>
        </authorList>
    </citation>
    <scope>NUCLEOTIDE SEQUENCE [LARGE SCALE GENOMIC DNA]</scope>
    <source>
        <strain evidence="1 2">DSM 16996</strain>
    </source>
</reference>
<comment type="caution">
    <text evidence="1">The sequence shown here is derived from an EMBL/GenBank/DDBJ whole genome shotgun (WGS) entry which is preliminary data.</text>
</comment>
<dbReference type="EMBL" id="NHSJ01000118">
    <property type="protein sequence ID" value="PPQ27940.1"/>
    <property type="molecule type" value="Genomic_DNA"/>
</dbReference>
<dbReference type="Proteomes" id="UP000239089">
    <property type="component" value="Unassembled WGS sequence"/>
</dbReference>
<name>A0A2S6N010_9HYPH</name>
<evidence type="ECO:0000313" key="1">
    <source>
        <dbReference type="EMBL" id="PPQ27940.1"/>
    </source>
</evidence>
<proteinExistence type="predicted"/>
<dbReference type="AlphaFoldDB" id="A0A2S6N010"/>
<protein>
    <submittedName>
        <fullName evidence="1">Uncharacterized protein</fullName>
    </submittedName>
</protein>
<sequence length="73" mass="8142">MAARGNASRSSIAELEEAPKPVAVFMDQFDRRPLRSIGDKLHGIHVGTEFEAEITMGHLRRARAILNKGKEKE</sequence>